<dbReference type="EMBL" id="JSVC01000024">
    <property type="protein sequence ID" value="KIC93000.1"/>
    <property type="molecule type" value="Genomic_DNA"/>
</dbReference>
<feature type="transmembrane region" description="Helical" evidence="1">
    <location>
        <begin position="249"/>
        <end position="266"/>
    </location>
</feature>
<feature type="transmembrane region" description="Helical" evidence="1">
    <location>
        <begin position="128"/>
        <end position="150"/>
    </location>
</feature>
<feature type="transmembrane region" description="Helical" evidence="1">
    <location>
        <begin position="405"/>
        <end position="429"/>
    </location>
</feature>
<sequence>MDIYLRFSVSFAFFTFLTYWFIRRSGTTLTFFQTILAYSAKVLMGCAYGYIFFRNWGGDDTWMINNDSMAELEKLLNRPGQFFEDVDLFRLVQENGWKGGLHLFMDKLEHALLIKPLALFNLFSGGNYYINVTAFAALTIWSQIWLYHLLSLKWADTNKWLYVLIFFYPPALFWLSGIRGDGLLFLFFGLLLLQYDRWLSSKRPLNLIYVMVACLGIVILRAPMLAILFPALVAWWLCARGKWPVVKSFVTCHIAAVILFFATGLLNRPLNMPGIMADRQAAFFLLDGKTRVHLDTLDTNPLTFIRMLPQALDNSFLRPYPWNASGIMQVMTVTQNIFVICLLGVAALALIARKCSPGEQAPIGTGIKDPLQATAVFFGLFAYLSIGYTIPFPGALVRYRVIPELLLVIVLVRGILPVLRSNYIFFNVYKKRGNWHKSLKELDN</sequence>
<feature type="transmembrane region" description="Helical" evidence="1">
    <location>
        <begin position="162"/>
        <end position="195"/>
    </location>
</feature>
<accession>A0A0C1IFV0</accession>
<evidence type="ECO:0000313" key="3">
    <source>
        <dbReference type="Proteomes" id="UP000031408"/>
    </source>
</evidence>
<gene>
    <name evidence="2" type="ORF">OI18_19815</name>
</gene>
<feature type="transmembrane region" description="Helical" evidence="1">
    <location>
        <begin position="373"/>
        <end position="393"/>
    </location>
</feature>
<dbReference type="Proteomes" id="UP000031408">
    <property type="component" value="Unassembled WGS sequence"/>
</dbReference>
<dbReference type="OrthoDB" id="652386at2"/>
<evidence type="ECO:0008006" key="4">
    <source>
        <dbReference type="Google" id="ProtNLM"/>
    </source>
</evidence>
<name>A0A0C1IFV0_9BACT</name>
<organism evidence="2 3">
    <name type="scientific">Flavihumibacter solisilvae</name>
    <dbReference type="NCBI Taxonomy" id="1349421"/>
    <lineage>
        <taxon>Bacteria</taxon>
        <taxon>Pseudomonadati</taxon>
        <taxon>Bacteroidota</taxon>
        <taxon>Chitinophagia</taxon>
        <taxon>Chitinophagales</taxon>
        <taxon>Chitinophagaceae</taxon>
        <taxon>Flavihumibacter</taxon>
    </lineage>
</organism>
<dbReference type="STRING" id="1349421.OI18_19815"/>
<feature type="transmembrane region" description="Helical" evidence="1">
    <location>
        <begin position="327"/>
        <end position="352"/>
    </location>
</feature>
<keyword evidence="1" id="KW-0812">Transmembrane</keyword>
<comment type="caution">
    <text evidence="2">The sequence shown here is derived from an EMBL/GenBank/DDBJ whole genome shotgun (WGS) entry which is preliminary data.</text>
</comment>
<keyword evidence="1" id="KW-0472">Membrane</keyword>
<dbReference type="AlphaFoldDB" id="A0A0C1IFV0"/>
<reference evidence="2 3" key="1">
    <citation type="submission" date="2014-11" db="EMBL/GenBank/DDBJ databases">
        <title>Genome sequence of Flavihumibacter solisilvae 3-3.</title>
        <authorList>
            <person name="Zhou G."/>
            <person name="Li M."/>
            <person name="Wang G."/>
        </authorList>
    </citation>
    <scope>NUCLEOTIDE SEQUENCE [LARGE SCALE GENOMIC DNA]</scope>
    <source>
        <strain evidence="2 3">3-3</strain>
    </source>
</reference>
<keyword evidence="3" id="KW-1185">Reference proteome</keyword>
<feature type="transmembrane region" description="Helical" evidence="1">
    <location>
        <begin position="34"/>
        <end position="53"/>
    </location>
</feature>
<evidence type="ECO:0000313" key="2">
    <source>
        <dbReference type="EMBL" id="KIC93000.1"/>
    </source>
</evidence>
<dbReference type="RefSeq" id="WP_039143073.1">
    <property type="nucleotide sequence ID" value="NZ_JSVC01000024.1"/>
</dbReference>
<feature type="transmembrane region" description="Helical" evidence="1">
    <location>
        <begin position="6"/>
        <end position="22"/>
    </location>
</feature>
<protein>
    <recommendedName>
        <fullName evidence="4">Glycosyltransferase RgtA/B/C/D-like domain-containing protein</fullName>
    </recommendedName>
</protein>
<keyword evidence="1" id="KW-1133">Transmembrane helix</keyword>
<proteinExistence type="predicted"/>
<evidence type="ECO:0000256" key="1">
    <source>
        <dbReference type="SAM" id="Phobius"/>
    </source>
</evidence>
<feature type="transmembrane region" description="Helical" evidence="1">
    <location>
        <begin position="207"/>
        <end position="237"/>
    </location>
</feature>